<feature type="transmembrane region" description="Helical" evidence="7">
    <location>
        <begin position="265"/>
        <end position="290"/>
    </location>
</feature>
<feature type="region of interest" description="Disordered" evidence="6">
    <location>
        <begin position="1"/>
        <end position="30"/>
    </location>
</feature>
<feature type="transmembrane region" description="Helical" evidence="7">
    <location>
        <begin position="398"/>
        <end position="419"/>
    </location>
</feature>
<dbReference type="InterPro" id="IPR036259">
    <property type="entry name" value="MFS_trans_sf"/>
</dbReference>
<dbReference type="HOGENOM" id="CLU_001265_54_6_1"/>
<protein>
    <recommendedName>
        <fullName evidence="8">Major facilitator superfamily (MFS) profile domain-containing protein</fullName>
    </recommendedName>
</protein>
<keyword evidence="5 7" id="KW-0472">Membrane</keyword>
<dbReference type="Proteomes" id="UP000053989">
    <property type="component" value="Unassembled WGS sequence"/>
</dbReference>
<keyword evidence="4 7" id="KW-1133">Transmembrane helix</keyword>
<organism evidence="9 10">
    <name type="scientific">Scleroderma citrinum Foug A</name>
    <dbReference type="NCBI Taxonomy" id="1036808"/>
    <lineage>
        <taxon>Eukaryota</taxon>
        <taxon>Fungi</taxon>
        <taxon>Dikarya</taxon>
        <taxon>Basidiomycota</taxon>
        <taxon>Agaricomycotina</taxon>
        <taxon>Agaricomycetes</taxon>
        <taxon>Agaricomycetidae</taxon>
        <taxon>Boletales</taxon>
        <taxon>Sclerodermatineae</taxon>
        <taxon>Sclerodermataceae</taxon>
        <taxon>Scleroderma</taxon>
    </lineage>
</organism>
<dbReference type="PROSITE" id="PS50850">
    <property type="entry name" value="MFS"/>
    <property type="match status" value="1"/>
</dbReference>
<gene>
    <name evidence="9" type="ORF">SCLCIDRAFT_112495</name>
</gene>
<feature type="transmembrane region" description="Helical" evidence="7">
    <location>
        <begin position="372"/>
        <end position="391"/>
    </location>
</feature>
<feature type="transmembrane region" description="Helical" evidence="7">
    <location>
        <begin position="164"/>
        <end position="186"/>
    </location>
</feature>
<dbReference type="OrthoDB" id="419616at2759"/>
<feature type="compositionally biased region" description="Basic and acidic residues" evidence="6">
    <location>
        <begin position="1"/>
        <end position="20"/>
    </location>
</feature>
<dbReference type="PANTHER" id="PTHR23504">
    <property type="entry name" value="MAJOR FACILITATOR SUPERFAMILY DOMAIN-CONTAINING PROTEIN 10"/>
    <property type="match status" value="1"/>
</dbReference>
<evidence type="ECO:0000259" key="8">
    <source>
        <dbReference type="PROSITE" id="PS50850"/>
    </source>
</evidence>
<feature type="transmembrane region" description="Helical" evidence="7">
    <location>
        <begin position="73"/>
        <end position="95"/>
    </location>
</feature>
<dbReference type="AlphaFoldDB" id="A0A0C2ZVX3"/>
<evidence type="ECO:0000256" key="6">
    <source>
        <dbReference type="SAM" id="MobiDB-lite"/>
    </source>
</evidence>
<comment type="subcellular location">
    <subcellularLocation>
        <location evidence="1">Membrane</location>
        <topology evidence="1">Multi-pass membrane protein</topology>
    </subcellularLocation>
</comment>
<reference evidence="9 10" key="1">
    <citation type="submission" date="2014-04" db="EMBL/GenBank/DDBJ databases">
        <authorList>
            <consortium name="DOE Joint Genome Institute"/>
            <person name="Kuo A."/>
            <person name="Kohler A."/>
            <person name="Nagy L.G."/>
            <person name="Floudas D."/>
            <person name="Copeland A."/>
            <person name="Barry K.W."/>
            <person name="Cichocki N."/>
            <person name="Veneault-Fourrey C."/>
            <person name="LaButti K."/>
            <person name="Lindquist E.A."/>
            <person name="Lipzen A."/>
            <person name="Lundell T."/>
            <person name="Morin E."/>
            <person name="Murat C."/>
            <person name="Sun H."/>
            <person name="Tunlid A."/>
            <person name="Henrissat B."/>
            <person name="Grigoriev I.V."/>
            <person name="Hibbett D.S."/>
            <person name="Martin F."/>
            <person name="Nordberg H.P."/>
            <person name="Cantor M.N."/>
            <person name="Hua S.X."/>
        </authorList>
    </citation>
    <scope>NUCLEOTIDE SEQUENCE [LARGE SCALE GENOMIC DNA]</scope>
    <source>
        <strain evidence="9 10">Foug A</strain>
    </source>
</reference>
<dbReference type="PANTHER" id="PTHR23504:SF15">
    <property type="entry name" value="MAJOR FACILITATOR SUPERFAMILY (MFS) PROFILE DOMAIN-CONTAINING PROTEIN"/>
    <property type="match status" value="1"/>
</dbReference>
<accession>A0A0C2ZVX3</accession>
<keyword evidence="3 7" id="KW-0812">Transmembrane</keyword>
<evidence type="ECO:0000256" key="2">
    <source>
        <dbReference type="ARBA" id="ARBA00022448"/>
    </source>
</evidence>
<feature type="transmembrane region" description="Helical" evidence="7">
    <location>
        <begin position="206"/>
        <end position="230"/>
    </location>
</feature>
<evidence type="ECO:0000256" key="3">
    <source>
        <dbReference type="ARBA" id="ARBA00022692"/>
    </source>
</evidence>
<keyword evidence="10" id="KW-1185">Reference proteome</keyword>
<dbReference type="CDD" id="cd17330">
    <property type="entry name" value="MFS_SLC46_TetA_like"/>
    <property type="match status" value="1"/>
</dbReference>
<dbReference type="InterPro" id="IPR011701">
    <property type="entry name" value="MFS"/>
</dbReference>
<dbReference type="PRINTS" id="PR01035">
    <property type="entry name" value="TCRTETA"/>
</dbReference>
<evidence type="ECO:0000256" key="4">
    <source>
        <dbReference type="ARBA" id="ARBA00022989"/>
    </source>
</evidence>
<dbReference type="SUPFAM" id="SSF103473">
    <property type="entry name" value="MFS general substrate transporter"/>
    <property type="match status" value="1"/>
</dbReference>
<keyword evidence="2" id="KW-0813">Transport</keyword>
<dbReference type="InParanoid" id="A0A0C2ZVX3"/>
<evidence type="ECO:0000256" key="5">
    <source>
        <dbReference type="ARBA" id="ARBA00023136"/>
    </source>
</evidence>
<feature type="transmembrane region" description="Helical" evidence="7">
    <location>
        <begin position="466"/>
        <end position="485"/>
    </location>
</feature>
<evidence type="ECO:0000313" key="10">
    <source>
        <dbReference type="Proteomes" id="UP000053989"/>
    </source>
</evidence>
<feature type="domain" description="Major facilitator superfamily (MFS) profile" evidence="8">
    <location>
        <begin position="34"/>
        <end position="490"/>
    </location>
</feature>
<reference evidence="10" key="2">
    <citation type="submission" date="2015-01" db="EMBL/GenBank/DDBJ databases">
        <title>Evolutionary Origins and Diversification of the Mycorrhizal Mutualists.</title>
        <authorList>
            <consortium name="DOE Joint Genome Institute"/>
            <consortium name="Mycorrhizal Genomics Consortium"/>
            <person name="Kohler A."/>
            <person name="Kuo A."/>
            <person name="Nagy L.G."/>
            <person name="Floudas D."/>
            <person name="Copeland A."/>
            <person name="Barry K.W."/>
            <person name="Cichocki N."/>
            <person name="Veneault-Fourrey C."/>
            <person name="LaButti K."/>
            <person name="Lindquist E.A."/>
            <person name="Lipzen A."/>
            <person name="Lundell T."/>
            <person name="Morin E."/>
            <person name="Murat C."/>
            <person name="Riley R."/>
            <person name="Ohm R."/>
            <person name="Sun H."/>
            <person name="Tunlid A."/>
            <person name="Henrissat B."/>
            <person name="Grigoriev I.V."/>
            <person name="Hibbett D.S."/>
            <person name="Martin F."/>
        </authorList>
    </citation>
    <scope>NUCLEOTIDE SEQUENCE [LARGE SCALE GENOMIC DNA]</scope>
    <source>
        <strain evidence="10">Foug A</strain>
    </source>
</reference>
<evidence type="ECO:0000313" key="9">
    <source>
        <dbReference type="EMBL" id="KIM65613.1"/>
    </source>
</evidence>
<dbReference type="Pfam" id="PF07690">
    <property type="entry name" value="MFS_1"/>
    <property type="match status" value="1"/>
</dbReference>
<sequence>MRHQDAHEDTPLLLTTRDDTSQESPSTSPLPWSQLSILLLLQLAEPLTSQVIAPFLPQLIRDIGVTHGDDSRVGYYVGLIHSLFFITQAVTIFSWGRASDHIGRKPIVLIGVAGLSILMYCVGLSRTFWGLAFSRCLSGALNGNTGIIKSMVAEITDSTNIARAYSLIPITWFLGVSIGPIIGGLLEQPAKQFPAIFGNSSFLKEYPYFLPCAISATFAVMCWFIAALFLQEVRLVFIKMQCPSAVVEDGDIVDAREIPLTFRELLVAPVLIAAGSYASFAILDISFRTLFPVYLATPVEMGGLGLDPTAIGTVLAVMGISGGVSQLLFFSPLYNRLGGKPLFLITMSFFFPIAALFPIINCVGKENGLNSLVWFLVGLQIFLFAFASFAISKPSEHFLCLVRVMNHIYSGVTLVYINAAAPNRASVGAINGLAQVLVSVVRAIGPSAVNSAFALGIQKRVMGGHFAYWVMAGMVAISLVIGAALPKRLSNV</sequence>
<proteinExistence type="predicted"/>
<dbReference type="Gene3D" id="1.20.1250.20">
    <property type="entry name" value="MFS general substrate transporter like domains"/>
    <property type="match status" value="1"/>
</dbReference>
<evidence type="ECO:0000256" key="7">
    <source>
        <dbReference type="SAM" id="Phobius"/>
    </source>
</evidence>
<dbReference type="InterPro" id="IPR020846">
    <property type="entry name" value="MFS_dom"/>
</dbReference>
<dbReference type="GO" id="GO:0016020">
    <property type="term" value="C:membrane"/>
    <property type="evidence" value="ECO:0007669"/>
    <property type="project" value="UniProtKB-SubCell"/>
</dbReference>
<feature type="transmembrane region" description="Helical" evidence="7">
    <location>
        <begin position="342"/>
        <end position="360"/>
    </location>
</feature>
<evidence type="ECO:0000256" key="1">
    <source>
        <dbReference type="ARBA" id="ARBA00004141"/>
    </source>
</evidence>
<feature type="transmembrane region" description="Helical" evidence="7">
    <location>
        <begin position="310"/>
        <end position="330"/>
    </location>
</feature>
<dbReference type="GO" id="GO:0022857">
    <property type="term" value="F:transmembrane transporter activity"/>
    <property type="evidence" value="ECO:0007669"/>
    <property type="project" value="InterPro"/>
</dbReference>
<feature type="transmembrane region" description="Helical" evidence="7">
    <location>
        <begin position="107"/>
        <end position="126"/>
    </location>
</feature>
<dbReference type="InterPro" id="IPR001958">
    <property type="entry name" value="Tet-R_TetA/multi-R_MdtG-like"/>
</dbReference>
<name>A0A0C2ZVX3_9AGAM</name>
<dbReference type="EMBL" id="KN822021">
    <property type="protein sequence ID" value="KIM65613.1"/>
    <property type="molecule type" value="Genomic_DNA"/>
</dbReference>
<feature type="transmembrane region" description="Helical" evidence="7">
    <location>
        <begin position="425"/>
        <end position="445"/>
    </location>
</feature>